<dbReference type="FunFam" id="1.20.1250.20:FF:000013">
    <property type="entry name" value="MFS general substrate transporter"/>
    <property type="match status" value="1"/>
</dbReference>
<dbReference type="Gene3D" id="1.20.1250.20">
    <property type="entry name" value="MFS general substrate transporter like domains"/>
    <property type="match status" value="2"/>
</dbReference>
<feature type="transmembrane region" description="Helical" evidence="6">
    <location>
        <begin position="205"/>
        <end position="227"/>
    </location>
</feature>
<evidence type="ECO:0000313" key="9">
    <source>
        <dbReference type="Proteomes" id="UP000070444"/>
    </source>
</evidence>
<dbReference type="PROSITE" id="PS50850">
    <property type="entry name" value="MFS"/>
    <property type="match status" value="1"/>
</dbReference>
<keyword evidence="5 6" id="KW-0472">Membrane</keyword>
<feature type="transmembrane region" description="Helical" evidence="6">
    <location>
        <begin position="172"/>
        <end position="193"/>
    </location>
</feature>
<dbReference type="SUPFAM" id="SSF103473">
    <property type="entry name" value="MFS general substrate transporter"/>
    <property type="match status" value="1"/>
</dbReference>
<accession>A0A137PF97</accession>
<feature type="transmembrane region" description="Helical" evidence="6">
    <location>
        <begin position="308"/>
        <end position="330"/>
    </location>
</feature>
<dbReference type="FunFam" id="1.20.1250.20:FF:000034">
    <property type="entry name" value="MFS general substrate transporter"/>
    <property type="match status" value="1"/>
</dbReference>
<evidence type="ECO:0000256" key="1">
    <source>
        <dbReference type="ARBA" id="ARBA00004141"/>
    </source>
</evidence>
<protein>
    <submittedName>
        <fullName evidence="8">MFS general substrate transporter</fullName>
    </submittedName>
</protein>
<dbReference type="Pfam" id="PF07690">
    <property type="entry name" value="MFS_1"/>
    <property type="match status" value="1"/>
</dbReference>
<evidence type="ECO:0000256" key="6">
    <source>
        <dbReference type="SAM" id="Phobius"/>
    </source>
</evidence>
<feature type="transmembrane region" description="Helical" evidence="6">
    <location>
        <begin position="339"/>
        <end position="360"/>
    </location>
</feature>
<dbReference type="InterPro" id="IPR036259">
    <property type="entry name" value="MFS_trans_sf"/>
</dbReference>
<evidence type="ECO:0000256" key="4">
    <source>
        <dbReference type="ARBA" id="ARBA00022989"/>
    </source>
</evidence>
<dbReference type="Proteomes" id="UP000070444">
    <property type="component" value="Unassembled WGS sequence"/>
</dbReference>
<dbReference type="PANTHER" id="PTHR43791">
    <property type="entry name" value="PERMEASE-RELATED"/>
    <property type="match status" value="1"/>
</dbReference>
<reference evidence="8 9" key="1">
    <citation type="journal article" date="2015" name="Genome Biol. Evol.">
        <title>Phylogenomic analyses indicate that early fungi evolved digesting cell walls of algal ancestors of land plants.</title>
        <authorList>
            <person name="Chang Y."/>
            <person name="Wang S."/>
            <person name="Sekimoto S."/>
            <person name="Aerts A.L."/>
            <person name="Choi C."/>
            <person name="Clum A."/>
            <person name="LaButti K.M."/>
            <person name="Lindquist E.A."/>
            <person name="Yee Ngan C."/>
            <person name="Ohm R.A."/>
            <person name="Salamov A.A."/>
            <person name="Grigoriev I.V."/>
            <person name="Spatafora J.W."/>
            <person name="Berbee M.L."/>
        </authorList>
    </citation>
    <scope>NUCLEOTIDE SEQUENCE [LARGE SCALE GENOMIC DNA]</scope>
    <source>
        <strain evidence="8 9">NRRL 28638</strain>
    </source>
</reference>
<evidence type="ECO:0000259" key="7">
    <source>
        <dbReference type="PROSITE" id="PS50850"/>
    </source>
</evidence>
<evidence type="ECO:0000256" key="5">
    <source>
        <dbReference type="ARBA" id="ARBA00023136"/>
    </source>
</evidence>
<dbReference type="PANTHER" id="PTHR43791:SF36">
    <property type="entry name" value="TRANSPORTER, PUTATIVE (AFU_ORTHOLOGUE AFUA_6G08340)-RELATED"/>
    <property type="match status" value="1"/>
</dbReference>
<dbReference type="InterPro" id="IPR020846">
    <property type="entry name" value="MFS_dom"/>
</dbReference>
<keyword evidence="9" id="KW-1185">Reference proteome</keyword>
<comment type="subcellular location">
    <subcellularLocation>
        <location evidence="1">Membrane</location>
        <topology evidence="1">Multi-pass membrane protein</topology>
    </subcellularLocation>
</comment>
<keyword evidence="3 6" id="KW-0812">Transmembrane</keyword>
<gene>
    <name evidence="8" type="ORF">CONCODRAFT_55258</name>
</gene>
<dbReference type="GO" id="GO:0022857">
    <property type="term" value="F:transmembrane transporter activity"/>
    <property type="evidence" value="ECO:0007669"/>
    <property type="project" value="InterPro"/>
</dbReference>
<dbReference type="STRING" id="796925.A0A137PF97"/>
<dbReference type="EMBL" id="KQ964433">
    <property type="protein sequence ID" value="KXN73677.1"/>
    <property type="molecule type" value="Genomic_DNA"/>
</dbReference>
<feature type="transmembrane region" description="Helical" evidence="6">
    <location>
        <begin position="366"/>
        <end position="387"/>
    </location>
</feature>
<proteinExistence type="predicted"/>
<evidence type="ECO:0000313" key="8">
    <source>
        <dbReference type="EMBL" id="KXN73677.1"/>
    </source>
</evidence>
<organism evidence="8 9">
    <name type="scientific">Conidiobolus coronatus (strain ATCC 28846 / CBS 209.66 / NRRL 28638)</name>
    <name type="common">Delacroixia coronata</name>
    <dbReference type="NCBI Taxonomy" id="796925"/>
    <lineage>
        <taxon>Eukaryota</taxon>
        <taxon>Fungi</taxon>
        <taxon>Fungi incertae sedis</taxon>
        <taxon>Zoopagomycota</taxon>
        <taxon>Entomophthoromycotina</taxon>
        <taxon>Entomophthoromycetes</taxon>
        <taxon>Entomophthorales</taxon>
        <taxon>Ancylistaceae</taxon>
        <taxon>Conidiobolus</taxon>
    </lineage>
</organism>
<feature type="transmembrane region" description="Helical" evidence="6">
    <location>
        <begin position="275"/>
        <end position="296"/>
    </location>
</feature>
<evidence type="ECO:0000256" key="3">
    <source>
        <dbReference type="ARBA" id="ARBA00022692"/>
    </source>
</evidence>
<keyword evidence="4 6" id="KW-1133">Transmembrane helix</keyword>
<dbReference type="InterPro" id="IPR011701">
    <property type="entry name" value="MFS"/>
</dbReference>
<feature type="domain" description="Major facilitator superfamily (MFS) profile" evidence="7">
    <location>
        <begin position="46"/>
        <end position="459"/>
    </location>
</feature>
<dbReference type="OrthoDB" id="3639251at2759"/>
<evidence type="ECO:0000256" key="2">
    <source>
        <dbReference type="ARBA" id="ARBA00022448"/>
    </source>
</evidence>
<feature type="transmembrane region" description="Helical" evidence="6">
    <location>
        <begin position="137"/>
        <end position="160"/>
    </location>
</feature>
<name>A0A137PF97_CONC2</name>
<feature type="transmembrane region" description="Helical" evidence="6">
    <location>
        <begin position="84"/>
        <end position="101"/>
    </location>
</feature>
<feature type="transmembrane region" description="Helical" evidence="6">
    <location>
        <begin position="46"/>
        <end position="64"/>
    </location>
</feature>
<feature type="transmembrane region" description="Helical" evidence="6">
    <location>
        <begin position="113"/>
        <end position="131"/>
    </location>
</feature>
<feature type="transmembrane region" description="Helical" evidence="6">
    <location>
        <begin position="431"/>
        <end position="452"/>
    </location>
</feature>
<keyword evidence="2" id="KW-0813">Transport</keyword>
<dbReference type="GO" id="GO:0016020">
    <property type="term" value="C:membrane"/>
    <property type="evidence" value="ECO:0007669"/>
    <property type="project" value="UniProtKB-SubCell"/>
</dbReference>
<dbReference type="AlphaFoldDB" id="A0A137PF97"/>
<feature type="transmembrane region" description="Helical" evidence="6">
    <location>
        <begin position="399"/>
        <end position="419"/>
    </location>
</feature>
<sequence length="486" mass="54547">MKAKDQNTKQTADSREGLYLPEIQVNSEEFSEARIKKLIRKVDFRLLPYLSLLYLFSFLDRVNIGYARVYRMEEELNLSQAQYSWALSIFFVGYVLFEVPSNILLKKLSPPRWIARIMVTWGAITMALAAVKNFEGLIAGRFFLGVAEAGLFPGLIYFLSFWYTRKEQALRLAIFISAANLAGAFSGLLAYGINSIDQHGGLSGWQWIFIIEGIPSVLIGIATWWLLPSTPNRAKWLTQSEREFLSQRLLNDHTDSETKVFRKEQLKEAFTDYKVYLYMISYFMFITPMYSMAQLFPTIIGGMQFGKLTTLLLTTPPYALVCIISVACAYHSDKKMERCFHFCCCVAIGAIGFLIMGIVSNNNVRYFGAFLAVSGTGSSIPIHMSWLNNNMLGSTKSGTASAMVVSFGNIGGIVAGQMYRISEAPAFTPSHLTNMAFNITSLIIAIGLRYGLTRENAKLEAMSLAGEFDVSKRSDGINVKNFRYTL</sequence>